<dbReference type="InterPro" id="IPR009006">
    <property type="entry name" value="Ala_racemase/Decarboxylase_C"/>
</dbReference>
<dbReference type="Pfam" id="PF00842">
    <property type="entry name" value="Ala_racemase_C"/>
    <property type="match status" value="1"/>
</dbReference>
<dbReference type="Gene3D" id="2.40.37.10">
    <property type="entry name" value="Lyase, Ornithine Decarboxylase, Chain A, domain 1"/>
    <property type="match status" value="1"/>
</dbReference>
<dbReference type="GO" id="GO:0030632">
    <property type="term" value="P:D-alanine biosynthetic process"/>
    <property type="evidence" value="ECO:0007669"/>
    <property type="project" value="UniProtKB-UniRule"/>
</dbReference>
<dbReference type="PANTHER" id="PTHR30511:SF0">
    <property type="entry name" value="ALANINE RACEMASE, CATABOLIC-RELATED"/>
    <property type="match status" value="1"/>
</dbReference>
<dbReference type="FunFam" id="3.20.20.10:FF:000002">
    <property type="entry name" value="Alanine racemase"/>
    <property type="match status" value="1"/>
</dbReference>
<dbReference type="InterPro" id="IPR020622">
    <property type="entry name" value="Ala_racemase_pyridoxalP-BS"/>
</dbReference>
<evidence type="ECO:0000256" key="2">
    <source>
        <dbReference type="ARBA" id="ARBA00022898"/>
    </source>
</evidence>
<dbReference type="InterPro" id="IPR011079">
    <property type="entry name" value="Ala_racemase_C"/>
</dbReference>
<dbReference type="GO" id="GO:0005829">
    <property type="term" value="C:cytosol"/>
    <property type="evidence" value="ECO:0007669"/>
    <property type="project" value="TreeGrafter"/>
</dbReference>
<dbReference type="OrthoDB" id="9813814at2"/>
<comment type="pathway">
    <text evidence="4">Amino-acid biosynthesis; D-alanine biosynthesis; D-alanine from L-alanine: step 1/1.</text>
</comment>
<dbReference type="HOGENOM" id="CLU_028393_2_2_9"/>
<reference evidence="9" key="1">
    <citation type="submission" date="2012-02" db="EMBL/GenBank/DDBJ databases">
        <title>The complete genome of Halobacteroides halobius DSM 5150.</title>
        <authorList>
            <person name="Lucas S."/>
            <person name="Copeland A."/>
            <person name="Lapidus A."/>
            <person name="Glavina del Rio T."/>
            <person name="Dalin E."/>
            <person name="Tice H."/>
            <person name="Bruce D."/>
            <person name="Goodwin L."/>
            <person name="Pitluck S."/>
            <person name="Peters L."/>
            <person name="Mikhailova N."/>
            <person name="Gu W."/>
            <person name="Kyrpides N."/>
            <person name="Mavromatis K."/>
            <person name="Ivanova N."/>
            <person name="Brettin T."/>
            <person name="Detter J.C."/>
            <person name="Han C."/>
            <person name="Larimer F."/>
            <person name="Land M."/>
            <person name="Hauser L."/>
            <person name="Markowitz V."/>
            <person name="Cheng J.-F."/>
            <person name="Hugenholtz P."/>
            <person name="Woyke T."/>
            <person name="Wu D."/>
            <person name="Tindall B."/>
            <person name="Pomrenke H."/>
            <person name="Brambilla E."/>
            <person name="Klenk H.-P."/>
            <person name="Eisen J.A."/>
        </authorList>
    </citation>
    <scope>NUCLEOTIDE SEQUENCE [LARGE SCALE GENOMIC DNA]</scope>
    <source>
        <strain evidence="9">ATCC 35273 / DSM 5150 / MD-1</strain>
    </source>
</reference>
<dbReference type="RefSeq" id="WP_015328197.1">
    <property type="nucleotide sequence ID" value="NC_019978.1"/>
</dbReference>
<dbReference type="SMART" id="SM01005">
    <property type="entry name" value="Ala_racemase_C"/>
    <property type="match status" value="1"/>
</dbReference>
<evidence type="ECO:0000256" key="4">
    <source>
        <dbReference type="HAMAP-Rule" id="MF_01201"/>
    </source>
</evidence>
<dbReference type="HAMAP" id="MF_01201">
    <property type="entry name" value="Ala_racemase"/>
    <property type="match status" value="1"/>
</dbReference>
<evidence type="ECO:0000259" key="7">
    <source>
        <dbReference type="SMART" id="SM01005"/>
    </source>
</evidence>
<dbReference type="EC" id="5.1.1.1" evidence="4"/>
<evidence type="ECO:0000256" key="5">
    <source>
        <dbReference type="PIRSR" id="PIRSR600821-50"/>
    </source>
</evidence>
<dbReference type="eggNOG" id="COG0787">
    <property type="taxonomic scope" value="Bacteria"/>
</dbReference>
<dbReference type="InterPro" id="IPR029066">
    <property type="entry name" value="PLP-binding_barrel"/>
</dbReference>
<evidence type="ECO:0000313" key="9">
    <source>
        <dbReference type="Proteomes" id="UP000010880"/>
    </source>
</evidence>
<evidence type="ECO:0000256" key="3">
    <source>
        <dbReference type="ARBA" id="ARBA00023235"/>
    </source>
</evidence>
<dbReference type="UniPathway" id="UPA00042">
    <property type="reaction ID" value="UER00497"/>
</dbReference>
<gene>
    <name evidence="8" type="ordered locus">Halha_2613</name>
</gene>
<evidence type="ECO:0000313" key="8">
    <source>
        <dbReference type="EMBL" id="AGB42486.1"/>
    </source>
</evidence>
<dbReference type="PRINTS" id="PR00992">
    <property type="entry name" value="ALARACEMASE"/>
</dbReference>
<feature type="binding site" evidence="4 6">
    <location>
        <position position="307"/>
    </location>
    <ligand>
        <name>substrate</name>
    </ligand>
</feature>
<dbReference type="GO" id="GO:0009252">
    <property type="term" value="P:peptidoglycan biosynthetic process"/>
    <property type="evidence" value="ECO:0007669"/>
    <property type="project" value="TreeGrafter"/>
</dbReference>
<dbReference type="KEGG" id="hhl:Halha_2613"/>
<dbReference type="PANTHER" id="PTHR30511">
    <property type="entry name" value="ALANINE RACEMASE"/>
    <property type="match status" value="1"/>
</dbReference>
<dbReference type="PROSITE" id="PS00395">
    <property type="entry name" value="ALANINE_RACEMASE"/>
    <property type="match status" value="1"/>
</dbReference>
<protein>
    <recommendedName>
        <fullName evidence="4">Alanine racemase</fullName>
        <ecNumber evidence="4">5.1.1.1</ecNumber>
    </recommendedName>
</protein>
<dbReference type="SUPFAM" id="SSF50621">
    <property type="entry name" value="Alanine racemase C-terminal domain-like"/>
    <property type="match status" value="1"/>
</dbReference>
<feature type="binding site" evidence="4 6">
    <location>
        <position position="131"/>
    </location>
    <ligand>
        <name>substrate</name>
    </ligand>
</feature>
<keyword evidence="3 4" id="KW-0413">Isomerase</keyword>
<keyword evidence="2 4" id="KW-0663">Pyridoxal phosphate</keyword>
<dbReference type="Pfam" id="PF01168">
    <property type="entry name" value="Ala_racemase_N"/>
    <property type="match status" value="1"/>
</dbReference>
<feature type="domain" description="Alanine racemase C-terminal" evidence="7">
    <location>
        <begin position="238"/>
        <end position="365"/>
    </location>
</feature>
<dbReference type="GO" id="GO:0008784">
    <property type="term" value="F:alanine racemase activity"/>
    <property type="evidence" value="ECO:0007669"/>
    <property type="project" value="UniProtKB-UniRule"/>
</dbReference>
<comment type="cofactor">
    <cofactor evidence="1 4 5">
        <name>pyridoxal 5'-phosphate</name>
        <dbReference type="ChEBI" id="CHEBI:597326"/>
    </cofactor>
</comment>
<dbReference type="Gene3D" id="3.20.20.10">
    <property type="entry name" value="Alanine racemase"/>
    <property type="match status" value="1"/>
</dbReference>
<dbReference type="CDD" id="cd00430">
    <property type="entry name" value="PLPDE_III_AR"/>
    <property type="match status" value="1"/>
</dbReference>
<dbReference type="Proteomes" id="UP000010880">
    <property type="component" value="Chromosome"/>
</dbReference>
<comment type="catalytic activity">
    <reaction evidence="4">
        <text>L-alanine = D-alanine</text>
        <dbReference type="Rhea" id="RHEA:20249"/>
        <dbReference type="ChEBI" id="CHEBI:57416"/>
        <dbReference type="ChEBI" id="CHEBI:57972"/>
        <dbReference type="EC" id="5.1.1.1"/>
    </reaction>
</comment>
<dbReference type="EMBL" id="CP003359">
    <property type="protein sequence ID" value="AGB42486.1"/>
    <property type="molecule type" value="Genomic_DNA"/>
</dbReference>
<name>L0KBV0_HALHC</name>
<dbReference type="NCBIfam" id="TIGR00492">
    <property type="entry name" value="alr"/>
    <property type="match status" value="1"/>
</dbReference>
<dbReference type="AlphaFoldDB" id="L0KBV0"/>
<feature type="active site" description="Proton acceptor; specific for D-alanine" evidence="4">
    <location>
        <position position="37"/>
    </location>
</feature>
<dbReference type="InterPro" id="IPR000821">
    <property type="entry name" value="Ala_racemase"/>
</dbReference>
<feature type="active site" description="Proton acceptor; specific for L-alanine" evidence="4">
    <location>
        <position position="259"/>
    </location>
</feature>
<comment type="function">
    <text evidence="4">Catalyzes the interconversion of L-alanine and D-alanine. May also act on other amino acids.</text>
</comment>
<organism evidence="8 9">
    <name type="scientific">Halobacteroides halobius (strain ATCC 35273 / DSM 5150 / MD-1)</name>
    <dbReference type="NCBI Taxonomy" id="748449"/>
    <lineage>
        <taxon>Bacteria</taxon>
        <taxon>Bacillati</taxon>
        <taxon>Bacillota</taxon>
        <taxon>Clostridia</taxon>
        <taxon>Halanaerobiales</taxon>
        <taxon>Halobacteroidaceae</taxon>
        <taxon>Halobacteroides</taxon>
    </lineage>
</organism>
<proteinExistence type="inferred from homology"/>
<dbReference type="STRING" id="748449.Halha_2613"/>
<evidence type="ECO:0000256" key="1">
    <source>
        <dbReference type="ARBA" id="ARBA00001933"/>
    </source>
</evidence>
<comment type="similarity">
    <text evidence="4">Belongs to the alanine racemase family.</text>
</comment>
<dbReference type="InterPro" id="IPR001608">
    <property type="entry name" value="Ala_racemase_N"/>
</dbReference>
<feature type="modified residue" description="N6-(pyridoxal phosphate)lysine" evidence="4 5">
    <location>
        <position position="37"/>
    </location>
</feature>
<dbReference type="GO" id="GO:0030170">
    <property type="term" value="F:pyridoxal phosphate binding"/>
    <property type="evidence" value="ECO:0007669"/>
    <property type="project" value="UniProtKB-UniRule"/>
</dbReference>
<accession>L0KBV0</accession>
<keyword evidence="9" id="KW-1185">Reference proteome</keyword>
<dbReference type="PATRIC" id="fig|748449.3.peg.2534"/>
<dbReference type="SUPFAM" id="SSF51419">
    <property type="entry name" value="PLP-binding barrel"/>
    <property type="match status" value="1"/>
</dbReference>
<evidence type="ECO:0000256" key="6">
    <source>
        <dbReference type="PIRSR" id="PIRSR600821-52"/>
    </source>
</evidence>
<sequence>MVTSPSWVEVNLDAIQYNIQQVDKRLDSNTKIMAIVKANAYGHGAVEVAKEVLNGGVNYLGVATVNEGVKLRQANIKAPILILGTTFSQQVTDVVKYDLTPTVYTYQLAEQLSKKGQEVKIHLNLDTGMGRIGLRSDETIEKIKKIAKLSNVKIEGIFTHFAKADTDLDYTKKQLNEFKAVVNQLEKQGIKIPIKHTANSAAIVNYSASHYNLVRMGLVLYGLYPRPELADKIELKAALSWKARIAHLKEVPAGVSISYGGRYITSTTTKVATLPLGYHDGYSRKLSGVGDILYQGQRYPVIGRVCMDQLMVDMTGAQAAIGDVVTLLGSAGEEEISANELADKIGTINYEVISRIGPRVPRVFYKQGEIKEAKLWKS</sequence>